<organism evidence="2 3">
    <name type="scientific">Mycena indigotica</name>
    <dbReference type="NCBI Taxonomy" id="2126181"/>
    <lineage>
        <taxon>Eukaryota</taxon>
        <taxon>Fungi</taxon>
        <taxon>Dikarya</taxon>
        <taxon>Basidiomycota</taxon>
        <taxon>Agaricomycotina</taxon>
        <taxon>Agaricomycetes</taxon>
        <taxon>Agaricomycetidae</taxon>
        <taxon>Agaricales</taxon>
        <taxon>Marasmiineae</taxon>
        <taxon>Mycenaceae</taxon>
        <taxon>Mycena</taxon>
    </lineage>
</organism>
<feature type="region of interest" description="Disordered" evidence="1">
    <location>
        <begin position="107"/>
        <end position="136"/>
    </location>
</feature>
<dbReference type="Gene3D" id="3.80.10.10">
    <property type="entry name" value="Ribonuclease Inhibitor"/>
    <property type="match status" value="1"/>
</dbReference>
<protein>
    <submittedName>
        <fullName evidence="2">F-box domain-containing protein</fullName>
    </submittedName>
</protein>
<dbReference type="RefSeq" id="XP_037222440.1">
    <property type="nucleotide sequence ID" value="XM_037362148.1"/>
</dbReference>
<dbReference type="EMBL" id="JACAZF010000004">
    <property type="protein sequence ID" value="KAF7307421.1"/>
    <property type="molecule type" value="Genomic_DNA"/>
</dbReference>
<comment type="caution">
    <text evidence="2">The sequence shown here is derived from an EMBL/GenBank/DDBJ whole genome shotgun (WGS) entry which is preliminary data.</text>
</comment>
<dbReference type="OrthoDB" id="3055914at2759"/>
<evidence type="ECO:0000313" key="2">
    <source>
        <dbReference type="EMBL" id="KAF7307421.1"/>
    </source>
</evidence>
<evidence type="ECO:0000313" key="3">
    <source>
        <dbReference type="Proteomes" id="UP000636479"/>
    </source>
</evidence>
<keyword evidence="3" id="KW-1185">Reference proteome</keyword>
<accession>A0A8H6SZB6</accession>
<sequence>MSTPTSSAKLEASRKPQAARILEMPFELISEIMQIGLLLTVPNRENNTGRMSYVTGLASVCTRFREIALETPQLWVLEYFDILGYPLNAKTQRFLDRSKPCTFRVIITSPNGEDSDDEDYDSFSDEDEEPGNDGLSDMVASGFGDTMDRWGEVVAIVHAPSELTDLAGLSPGYLTNLTKLHFELALMREQPWKGPPLRLFSVAPRLSQAIIRLHKLSKPVSVLLPLPWAQLKDLTIELDTLDSTFATLVLCQNLVSLSLAVLLTHAEIKFTHPKITLPALEKLDLHVLPIATFGSLCPALEALMLPALKRFEVEFGPEAWVSEQVATALEKFLTNNPSITNLVVGNITDTPLLRILRCLPKLTELSIADNGLAEVIDDKLLQALSDGKLVPAVQSLELLSGTKKLKEPALFRMISTRWQEDNGFAKLKRCRVEAEYLLNDDFFAKIKALRDEGLVWEFEVKVPDLDSDEENSEEDDYYRWESYY</sequence>
<dbReference type="GeneID" id="59344664"/>
<dbReference type="AlphaFoldDB" id="A0A8H6SZB6"/>
<feature type="compositionally biased region" description="Acidic residues" evidence="1">
    <location>
        <begin position="113"/>
        <end position="131"/>
    </location>
</feature>
<dbReference type="SUPFAM" id="SSF52047">
    <property type="entry name" value="RNI-like"/>
    <property type="match status" value="1"/>
</dbReference>
<name>A0A8H6SZB6_9AGAR</name>
<reference evidence="2" key="1">
    <citation type="submission" date="2020-05" db="EMBL/GenBank/DDBJ databases">
        <title>Mycena genomes resolve the evolution of fungal bioluminescence.</title>
        <authorList>
            <person name="Tsai I.J."/>
        </authorList>
    </citation>
    <scope>NUCLEOTIDE SEQUENCE</scope>
    <source>
        <strain evidence="2">171206Taipei</strain>
    </source>
</reference>
<evidence type="ECO:0000256" key="1">
    <source>
        <dbReference type="SAM" id="MobiDB-lite"/>
    </source>
</evidence>
<gene>
    <name evidence="2" type="ORF">MIND_00536500</name>
</gene>
<dbReference type="Proteomes" id="UP000636479">
    <property type="component" value="Unassembled WGS sequence"/>
</dbReference>
<proteinExistence type="predicted"/>
<dbReference type="InterPro" id="IPR032675">
    <property type="entry name" value="LRR_dom_sf"/>
</dbReference>